<dbReference type="PANTHER" id="PTHR37693:SF1">
    <property type="entry name" value="INTEGRAL MEMBRANE PROTEIN"/>
    <property type="match status" value="1"/>
</dbReference>
<evidence type="ECO:0000256" key="5">
    <source>
        <dbReference type="ARBA" id="ARBA00023136"/>
    </source>
</evidence>
<keyword evidence="8" id="KW-1185">Reference proteome</keyword>
<feature type="transmembrane region" description="Helical" evidence="6">
    <location>
        <begin position="7"/>
        <end position="26"/>
    </location>
</feature>
<keyword evidence="5 6" id="KW-0472">Membrane</keyword>
<proteinExistence type="predicted"/>
<reference evidence="7 8" key="1">
    <citation type="submission" date="2014-02" db="EMBL/GenBank/DDBJ databases">
        <title>Diversity of Thermotogales isolates from hydrothermal vents.</title>
        <authorList>
            <person name="Haverkamp T.H.A."/>
            <person name="Lossouarn J."/>
            <person name="Geslin C."/>
            <person name="Nesbo C.L."/>
        </authorList>
    </citation>
    <scope>NUCLEOTIDE SEQUENCE [LARGE SCALE GENOMIC DNA]</scope>
    <source>
        <strain evidence="7 8">431</strain>
    </source>
</reference>
<feature type="transmembrane region" description="Helical" evidence="6">
    <location>
        <begin position="75"/>
        <end position="97"/>
    </location>
</feature>
<name>A0ABN4UVW8_9BACT</name>
<gene>
    <name evidence="7" type="ORF">BW47_01215</name>
</gene>
<evidence type="ECO:0000256" key="3">
    <source>
        <dbReference type="ARBA" id="ARBA00022692"/>
    </source>
</evidence>
<feature type="transmembrane region" description="Helical" evidence="6">
    <location>
        <begin position="256"/>
        <end position="273"/>
    </location>
</feature>
<feature type="transmembrane region" description="Helical" evidence="6">
    <location>
        <begin position="117"/>
        <end position="143"/>
    </location>
</feature>
<keyword evidence="3 6" id="KW-0812">Transmembrane</keyword>
<evidence type="ECO:0000256" key="4">
    <source>
        <dbReference type="ARBA" id="ARBA00022989"/>
    </source>
</evidence>
<keyword evidence="4 6" id="KW-1133">Transmembrane helix</keyword>
<feature type="transmembrane region" description="Helical" evidence="6">
    <location>
        <begin position="222"/>
        <end position="244"/>
    </location>
</feature>
<dbReference type="NCBIfam" id="TIGR00374">
    <property type="entry name" value="flippase-like domain"/>
    <property type="match status" value="1"/>
</dbReference>
<feature type="transmembrane region" description="Helical" evidence="6">
    <location>
        <begin position="155"/>
        <end position="176"/>
    </location>
</feature>
<accession>A0ABN4UVW8</accession>
<dbReference type="Pfam" id="PF03706">
    <property type="entry name" value="LPG_synthase_TM"/>
    <property type="match status" value="1"/>
</dbReference>
<evidence type="ECO:0000256" key="2">
    <source>
        <dbReference type="ARBA" id="ARBA00022475"/>
    </source>
</evidence>
<keyword evidence="2" id="KW-1003">Cell membrane</keyword>
<dbReference type="PANTHER" id="PTHR37693">
    <property type="entry name" value="PHOSPHATIDYLGLYCEROL LYSYLTRANSFERASE"/>
    <property type="match status" value="1"/>
</dbReference>
<dbReference type="RefSeq" id="WP_012056455.1">
    <property type="nucleotide sequence ID" value="NZ_CP007389.1"/>
</dbReference>
<dbReference type="EMBL" id="CP007389">
    <property type="protein sequence ID" value="APT73291.1"/>
    <property type="molecule type" value="Genomic_DNA"/>
</dbReference>
<protein>
    <recommendedName>
        <fullName evidence="9">Integral membrane protein-like protein</fullName>
    </recommendedName>
</protein>
<evidence type="ECO:0008006" key="9">
    <source>
        <dbReference type="Google" id="ProtNLM"/>
    </source>
</evidence>
<evidence type="ECO:0000313" key="7">
    <source>
        <dbReference type="EMBL" id="APT73291.1"/>
    </source>
</evidence>
<evidence type="ECO:0000256" key="6">
    <source>
        <dbReference type="SAM" id="Phobius"/>
    </source>
</evidence>
<feature type="transmembrane region" description="Helical" evidence="6">
    <location>
        <begin position="46"/>
        <end position="68"/>
    </location>
</feature>
<evidence type="ECO:0000256" key="1">
    <source>
        <dbReference type="ARBA" id="ARBA00004651"/>
    </source>
</evidence>
<feature type="transmembrane region" description="Helical" evidence="6">
    <location>
        <begin position="310"/>
        <end position="328"/>
    </location>
</feature>
<dbReference type="InterPro" id="IPR022791">
    <property type="entry name" value="L-PG_synthase/AglD"/>
</dbReference>
<evidence type="ECO:0000313" key="8">
    <source>
        <dbReference type="Proteomes" id="UP000185490"/>
    </source>
</evidence>
<dbReference type="Proteomes" id="UP000185490">
    <property type="component" value="Chromosome"/>
</dbReference>
<organism evidence="7 8">
    <name type="scientific">Thermosipho melanesiensis</name>
    <dbReference type="NCBI Taxonomy" id="46541"/>
    <lineage>
        <taxon>Bacteria</taxon>
        <taxon>Thermotogati</taxon>
        <taxon>Thermotogota</taxon>
        <taxon>Thermotogae</taxon>
        <taxon>Thermotogales</taxon>
        <taxon>Fervidobacteriaceae</taxon>
        <taxon>Thermosipho</taxon>
    </lineage>
</organism>
<sequence>MKEKNKIVIGIILSILISGVVLFFYSFSLNKNIINSIFFSLNYEKFIVAIILVTLSFVFDGVKHFIVFRILDQKIGIFPSINSCFVTGYFSSVTPFSVGGQPFQIYYLNKKGVDSAYATQVVLLRLFEMISLMFFIDLSYIIFFSHNITGISQNIIFLGLILTFLSSIVILLGIAFPKTIGKLLRVLKKVKILSKIVNFDKIEHWFHKLDIVIKKIFREHKWLIFIDFIMMFILLIFQSYVFYYSIKIFTNINIPFFKFFSIVNIVNAVAFLVPTPGASGSFEIIYTNVFSSFSPNKEAIIKGVLFYRFLSYYLLIIFGTIILLPFAFKKDKV</sequence>
<comment type="subcellular location">
    <subcellularLocation>
        <location evidence="1">Cell membrane</location>
        <topology evidence="1">Multi-pass membrane protein</topology>
    </subcellularLocation>
</comment>